<proteinExistence type="predicted"/>
<dbReference type="PIRSF" id="PIRSF010372">
    <property type="entry name" value="PaiB"/>
    <property type="match status" value="1"/>
</dbReference>
<name>T1A6L8_9ZZZZ</name>
<dbReference type="SUPFAM" id="SSF50475">
    <property type="entry name" value="FMN-binding split barrel"/>
    <property type="match status" value="1"/>
</dbReference>
<dbReference type="InterPro" id="IPR007396">
    <property type="entry name" value="TR_PAI2-type"/>
</dbReference>
<reference evidence="1" key="2">
    <citation type="journal article" date="2014" name="ISME J.">
        <title>Microbial stratification in low pH oxic and suboxic macroscopic growths along an acid mine drainage.</title>
        <authorList>
            <person name="Mendez-Garcia C."/>
            <person name="Mesa V."/>
            <person name="Sprenger R.R."/>
            <person name="Richter M."/>
            <person name="Diez M.S."/>
            <person name="Solano J."/>
            <person name="Bargiela R."/>
            <person name="Golyshina O.V."/>
            <person name="Manteca A."/>
            <person name="Ramos J.L."/>
            <person name="Gallego J.R."/>
            <person name="Llorente I."/>
            <person name="Martins Dos Santos V.A."/>
            <person name="Jensen O.N."/>
            <person name="Pelaez A.I."/>
            <person name="Sanchez J."/>
            <person name="Ferrer M."/>
        </authorList>
    </citation>
    <scope>NUCLEOTIDE SEQUENCE</scope>
</reference>
<organism evidence="1">
    <name type="scientific">mine drainage metagenome</name>
    <dbReference type="NCBI Taxonomy" id="410659"/>
    <lineage>
        <taxon>unclassified sequences</taxon>
        <taxon>metagenomes</taxon>
        <taxon>ecological metagenomes</taxon>
    </lineage>
</organism>
<dbReference type="PANTHER" id="PTHR35802:SF1">
    <property type="entry name" value="PROTEASE SYNTHASE AND SPORULATION PROTEIN PAI 2"/>
    <property type="match status" value="1"/>
</dbReference>
<dbReference type="AlphaFoldDB" id="T1A6L8"/>
<sequence length="211" mass="23953">MMYVPEHFHEIHRERIQALVRDHPFGLLVTCREGRPCVSHLPFLYEPTPEPWGRIVGHMARANPQWQDWIPPETPVLAIFQGPHAYISPSWYATPDVPTWNYAVVHMTGSLRLMTDESLLIAMLDQLTDRQESGRPVPWKPDWGGGRLRKQIAGIVGFEIRVTEIRAKFKLGQNRSPEDQKRIRGQLLGSGRPDEAGLARLMLIPDPAGSG</sequence>
<evidence type="ECO:0000313" key="1">
    <source>
        <dbReference type="EMBL" id="EQD52523.1"/>
    </source>
</evidence>
<gene>
    <name evidence="1" type="ORF">B1B_10685</name>
</gene>
<reference evidence="1" key="1">
    <citation type="submission" date="2013-08" db="EMBL/GenBank/DDBJ databases">
        <authorList>
            <person name="Mendez C."/>
            <person name="Richter M."/>
            <person name="Ferrer M."/>
            <person name="Sanchez J."/>
        </authorList>
    </citation>
    <scope>NUCLEOTIDE SEQUENCE</scope>
</reference>
<dbReference type="Pfam" id="PF04299">
    <property type="entry name" value="FMN_bind_2"/>
    <property type="match status" value="1"/>
</dbReference>
<accession>T1A6L8</accession>
<protein>
    <submittedName>
        <fullName evidence="1">Negative transcriptional regulator</fullName>
    </submittedName>
</protein>
<dbReference type="PANTHER" id="PTHR35802">
    <property type="entry name" value="PROTEASE SYNTHASE AND SPORULATION PROTEIN PAI 2"/>
    <property type="match status" value="1"/>
</dbReference>
<comment type="caution">
    <text evidence="1">The sequence shown here is derived from an EMBL/GenBank/DDBJ whole genome shotgun (WGS) entry which is preliminary data.</text>
</comment>
<dbReference type="EMBL" id="AUZY01006953">
    <property type="protein sequence ID" value="EQD52523.1"/>
    <property type="molecule type" value="Genomic_DNA"/>
</dbReference>
<dbReference type="InterPro" id="IPR012349">
    <property type="entry name" value="Split_barrel_FMN-bd"/>
</dbReference>
<dbReference type="Gene3D" id="2.30.110.10">
    <property type="entry name" value="Electron Transport, Fmn-binding Protein, Chain A"/>
    <property type="match status" value="1"/>
</dbReference>